<accession>A0A4Z0PR97</accession>
<name>A0A4Z0PR97_9BACT</name>
<organism evidence="2 3">
    <name type="scientific">Hymenobacter elongatus</name>
    <dbReference type="NCBI Taxonomy" id="877208"/>
    <lineage>
        <taxon>Bacteria</taxon>
        <taxon>Pseudomonadati</taxon>
        <taxon>Bacteroidota</taxon>
        <taxon>Cytophagia</taxon>
        <taxon>Cytophagales</taxon>
        <taxon>Hymenobacteraceae</taxon>
        <taxon>Hymenobacter</taxon>
    </lineage>
</organism>
<feature type="chain" id="PRO_5021278025" description="Lipoprotein" evidence="1">
    <location>
        <begin position="19"/>
        <end position="154"/>
    </location>
</feature>
<dbReference type="EMBL" id="SRLD01000001">
    <property type="protein sequence ID" value="TGE20035.1"/>
    <property type="molecule type" value="Genomic_DNA"/>
</dbReference>
<comment type="caution">
    <text evidence="2">The sequence shown here is derived from an EMBL/GenBank/DDBJ whole genome shotgun (WGS) entry which is preliminary data.</text>
</comment>
<dbReference type="AlphaFoldDB" id="A0A4Z0PR97"/>
<evidence type="ECO:0000313" key="2">
    <source>
        <dbReference type="EMBL" id="TGE20035.1"/>
    </source>
</evidence>
<gene>
    <name evidence="2" type="ORF">E5J99_00260</name>
</gene>
<dbReference type="RefSeq" id="WP_135495699.1">
    <property type="nucleotide sequence ID" value="NZ_SRLD01000001.1"/>
</dbReference>
<evidence type="ECO:0000313" key="3">
    <source>
        <dbReference type="Proteomes" id="UP000297739"/>
    </source>
</evidence>
<sequence length="154" mass="17022">MRWSFLIGLPLFSSCTPAAPHGPAQAPCQNATLAGDWQRQNLLQCLCRSMGPAWVADFAAGHGQLVLYVAVDRNSRFYAIESFYSTSDSARIASSGFLRQYQESQATPAACWPAPQGAIQNTYDTLRLDGRRQLVRHFTIPLFCTSEKPCDCSQ</sequence>
<dbReference type="Proteomes" id="UP000297739">
    <property type="component" value="Unassembled WGS sequence"/>
</dbReference>
<evidence type="ECO:0008006" key="4">
    <source>
        <dbReference type="Google" id="ProtNLM"/>
    </source>
</evidence>
<feature type="signal peptide" evidence="1">
    <location>
        <begin position="1"/>
        <end position="18"/>
    </location>
</feature>
<reference evidence="2 3" key="1">
    <citation type="submission" date="2019-04" db="EMBL/GenBank/DDBJ databases">
        <authorList>
            <person name="Feng G."/>
            <person name="Zhang J."/>
            <person name="Zhu H."/>
        </authorList>
    </citation>
    <scope>NUCLEOTIDE SEQUENCE [LARGE SCALE GENOMIC DNA]</scope>
    <source>
        <strain evidence="2 3">JCM 17223</strain>
    </source>
</reference>
<proteinExistence type="predicted"/>
<dbReference type="PROSITE" id="PS51257">
    <property type="entry name" value="PROKAR_LIPOPROTEIN"/>
    <property type="match status" value="1"/>
</dbReference>
<protein>
    <recommendedName>
        <fullName evidence="4">Lipoprotein</fullName>
    </recommendedName>
</protein>
<keyword evidence="3" id="KW-1185">Reference proteome</keyword>
<evidence type="ECO:0000256" key="1">
    <source>
        <dbReference type="SAM" id="SignalP"/>
    </source>
</evidence>
<keyword evidence="1" id="KW-0732">Signal</keyword>